<feature type="domain" description="EthD" evidence="3">
    <location>
        <begin position="59"/>
        <end position="142"/>
    </location>
</feature>
<evidence type="ECO:0000313" key="4">
    <source>
        <dbReference type="EMBL" id="KAK4654166.1"/>
    </source>
</evidence>
<evidence type="ECO:0000259" key="3">
    <source>
        <dbReference type="Pfam" id="PF07110"/>
    </source>
</evidence>
<evidence type="ECO:0000313" key="5">
    <source>
        <dbReference type="Proteomes" id="UP001323405"/>
    </source>
</evidence>
<dbReference type="Proteomes" id="UP001323405">
    <property type="component" value="Unassembled WGS sequence"/>
</dbReference>
<dbReference type="EMBL" id="JAFFHA010000006">
    <property type="protein sequence ID" value="KAK4654166.1"/>
    <property type="molecule type" value="Genomic_DNA"/>
</dbReference>
<gene>
    <name evidence="4" type="ORF">QC762_401625</name>
</gene>
<dbReference type="GeneID" id="87909524"/>
<sequence>MQLKTLFSLVVPLLGLQSSVHSLNIPPTQELHLRDEINAQGGQSNQLYKFEVRIYKRNNVTWDAFAAFLVNSRYPKVKPLVAKHGVAVWTETLTPPSARAIAAGAIPPGWTVPQYDSISTYYVSDPSVLGALTTDPAWIALEIAAAGYVDGSRGTLLAGFETVKYEKPKKGGKGKKKRGCLLD</sequence>
<protein>
    <recommendedName>
        <fullName evidence="3">EthD domain-containing protein</fullName>
    </recommendedName>
</protein>
<evidence type="ECO:0000256" key="2">
    <source>
        <dbReference type="SAM" id="SignalP"/>
    </source>
</evidence>
<organism evidence="4 5">
    <name type="scientific">Podospora pseudocomata</name>
    <dbReference type="NCBI Taxonomy" id="2093779"/>
    <lineage>
        <taxon>Eukaryota</taxon>
        <taxon>Fungi</taxon>
        <taxon>Dikarya</taxon>
        <taxon>Ascomycota</taxon>
        <taxon>Pezizomycotina</taxon>
        <taxon>Sordariomycetes</taxon>
        <taxon>Sordariomycetidae</taxon>
        <taxon>Sordariales</taxon>
        <taxon>Podosporaceae</taxon>
        <taxon>Podospora</taxon>
    </lineage>
</organism>
<feature type="chain" id="PRO_5045947536" description="EthD domain-containing protein" evidence="2">
    <location>
        <begin position="23"/>
        <end position="183"/>
    </location>
</feature>
<evidence type="ECO:0000256" key="1">
    <source>
        <dbReference type="ARBA" id="ARBA00005986"/>
    </source>
</evidence>
<accession>A0ABR0GEK9</accession>
<comment type="similarity">
    <text evidence="1">Belongs to the tpcK family.</text>
</comment>
<keyword evidence="2" id="KW-0732">Signal</keyword>
<reference evidence="4 5" key="1">
    <citation type="journal article" date="2023" name="bioRxiv">
        <title>High-quality genome assemblies of four members of thePodospora anserinaspecies complex.</title>
        <authorList>
            <person name="Ament-Velasquez S.L."/>
            <person name="Vogan A.A."/>
            <person name="Wallerman O."/>
            <person name="Hartmann F."/>
            <person name="Gautier V."/>
            <person name="Silar P."/>
            <person name="Giraud T."/>
            <person name="Johannesson H."/>
        </authorList>
    </citation>
    <scope>NUCLEOTIDE SEQUENCE [LARGE SCALE GENOMIC DNA]</scope>
    <source>
        <strain evidence="4 5">CBS 415.72m</strain>
    </source>
</reference>
<dbReference type="RefSeq" id="XP_062743141.1">
    <property type="nucleotide sequence ID" value="XM_062889617.1"/>
</dbReference>
<comment type="caution">
    <text evidence="4">The sequence shown here is derived from an EMBL/GenBank/DDBJ whole genome shotgun (WGS) entry which is preliminary data.</text>
</comment>
<dbReference type="InterPro" id="IPR009799">
    <property type="entry name" value="EthD_dom"/>
</dbReference>
<name>A0ABR0GEK9_9PEZI</name>
<keyword evidence="5" id="KW-1185">Reference proteome</keyword>
<dbReference type="Pfam" id="PF07110">
    <property type="entry name" value="EthD"/>
    <property type="match status" value="1"/>
</dbReference>
<feature type="signal peptide" evidence="2">
    <location>
        <begin position="1"/>
        <end position="22"/>
    </location>
</feature>
<proteinExistence type="inferred from homology"/>